<dbReference type="GO" id="GO:0003723">
    <property type="term" value="F:RNA binding"/>
    <property type="evidence" value="ECO:0007669"/>
    <property type="project" value="UniProtKB-KW"/>
</dbReference>
<evidence type="ECO:0000313" key="7">
    <source>
        <dbReference type="Proteomes" id="UP000031512"/>
    </source>
</evidence>
<evidence type="ECO:0000256" key="2">
    <source>
        <dbReference type="ARBA" id="ARBA00022679"/>
    </source>
</evidence>
<dbReference type="VEuPathDB" id="PiroplasmaDB:BEWA_053560"/>
<keyword evidence="7" id="KW-1185">Reference proteome</keyword>
<dbReference type="STRING" id="1537102.L1LD94"/>
<dbReference type="Gene3D" id="3.30.460.10">
    <property type="entry name" value="Beta Polymerase, domain 2"/>
    <property type="match status" value="1"/>
</dbReference>
<dbReference type="Proteomes" id="UP000031512">
    <property type="component" value="Unassembled WGS sequence"/>
</dbReference>
<dbReference type="GO" id="GO:0052929">
    <property type="term" value="F:ATP:3'-cytidine-cytidine-tRNA adenylyltransferase activity"/>
    <property type="evidence" value="ECO:0007669"/>
    <property type="project" value="TreeGrafter"/>
</dbReference>
<evidence type="ECO:0000256" key="3">
    <source>
        <dbReference type="ARBA" id="ARBA00022884"/>
    </source>
</evidence>
<dbReference type="KEGG" id="beq:BEWA_053560"/>
<dbReference type="EMBL" id="ACOU01000003">
    <property type="protein sequence ID" value="EKX73301.1"/>
    <property type="molecule type" value="Genomic_DNA"/>
</dbReference>
<keyword evidence="3 4" id="KW-0694">RNA-binding</keyword>
<dbReference type="EC" id="2.7.7.72" evidence="6"/>
<organism evidence="6 7">
    <name type="scientific">Theileria equi strain WA</name>
    <dbReference type="NCBI Taxonomy" id="1537102"/>
    <lineage>
        <taxon>Eukaryota</taxon>
        <taxon>Sar</taxon>
        <taxon>Alveolata</taxon>
        <taxon>Apicomplexa</taxon>
        <taxon>Aconoidasida</taxon>
        <taxon>Piroplasmida</taxon>
        <taxon>Theileriidae</taxon>
        <taxon>Theileria</taxon>
    </lineage>
</organism>
<dbReference type="OrthoDB" id="445712at2759"/>
<evidence type="ECO:0000259" key="5">
    <source>
        <dbReference type="Pfam" id="PF01743"/>
    </source>
</evidence>
<dbReference type="InterPro" id="IPR002646">
    <property type="entry name" value="PolA_pol_head_dom"/>
</dbReference>
<accession>L1LD94</accession>
<dbReference type="AlphaFoldDB" id="L1LD94"/>
<sequence length="570" mass="64511">MNYGFIQRFSGLRHARRLSSSQIGDLTPGYCTYAYKLPARSFVRRFSGLDDRYTHFLSLSSGNDKNMESYSACSDESTEASSRFSLDIHGKESHPTGQKATITITESEKRLFDLLLGCVEVYSLNMDLRVVGGWVRDKLLNLGSKDIDIALPTMTGVEFCEHLNRYTSEKFGFQRTIGVVKRCPEQSKHLETATMNILGFDVDFVNLRSEDYANNSRIPVMRIGTPFEDAQRRDFTVNAIFYNITRGIIEDFTGFGIEDLHDKVIRTCSPAFETFMDDPLRVIRAIRFTCRLKFDLHKDILDSISNKDVLKALNDKVSRPRISQEIDGILSKGDIVPGFKLLKDFKVLNLLLGVPDDGTVDKQSRLSDNVLVEGCRLMESLKTLIRDDFIDEKYIYLAALVAPTIDMPNIGKMTVAEYLIKERFKLPNKYASSAEAIAQGSVLFENLVDALPTDELDLRQALGLAIRKAGLLWKESLLLHFAKRPEPDADAVYEKFSSIISLAEKLGVNDTYNIKAMITGQELLNILPRLKGGPTFKEVLESQVALMIRDVNITKDNLELHLRETFREFL</sequence>
<dbReference type="Gene3D" id="1.10.3090.10">
    <property type="entry name" value="cca-adding enzyme, domain 2"/>
    <property type="match status" value="1"/>
</dbReference>
<comment type="similarity">
    <text evidence="1 4">Belongs to the tRNA nucleotidyltransferase/poly(A) polymerase family.</text>
</comment>
<dbReference type="GO" id="GO:0001680">
    <property type="term" value="P:tRNA 3'-terminal CCA addition"/>
    <property type="evidence" value="ECO:0007669"/>
    <property type="project" value="TreeGrafter"/>
</dbReference>
<dbReference type="eggNOG" id="KOG2159">
    <property type="taxonomic scope" value="Eukaryota"/>
</dbReference>
<evidence type="ECO:0000313" key="6">
    <source>
        <dbReference type="EMBL" id="EKX73301.1"/>
    </source>
</evidence>
<dbReference type="FunFam" id="3.30.460.10:FF:000019">
    <property type="entry name" value="tRNA nucleotidyltransferase cca2"/>
    <property type="match status" value="1"/>
</dbReference>
<feature type="domain" description="Poly A polymerase head" evidence="5">
    <location>
        <begin position="128"/>
        <end position="266"/>
    </location>
</feature>
<evidence type="ECO:0000256" key="1">
    <source>
        <dbReference type="ARBA" id="ARBA00007265"/>
    </source>
</evidence>
<comment type="caution">
    <text evidence="6">The sequence shown here is derived from an EMBL/GenBank/DDBJ whole genome shotgun (WGS) entry which is preliminary data.</text>
</comment>
<dbReference type="RefSeq" id="XP_004832753.1">
    <property type="nucleotide sequence ID" value="XM_004832696.1"/>
</dbReference>
<dbReference type="GO" id="GO:0004810">
    <property type="term" value="F:CCA tRNA nucleotidyltransferase activity"/>
    <property type="evidence" value="ECO:0007669"/>
    <property type="project" value="UniProtKB-EC"/>
</dbReference>
<dbReference type="SUPFAM" id="SSF81891">
    <property type="entry name" value="Poly A polymerase C-terminal region-like"/>
    <property type="match status" value="1"/>
</dbReference>
<reference evidence="6 7" key="1">
    <citation type="journal article" date="2012" name="BMC Genomics">
        <title>Comparative genomic analysis and phylogenetic position of Theileria equi.</title>
        <authorList>
            <person name="Kappmeyer L.S."/>
            <person name="Thiagarajan M."/>
            <person name="Herndon D.R."/>
            <person name="Ramsay J.D."/>
            <person name="Caler E."/>
            <person name="Djikeng A."/>
            <person name="Gillespie J.J."/>
            <person name="Lau A.O."/>
            <person name="Roalson E.H."/>
            <person name="Silva J.C."/>
            <person name="Silva M.G."/>
            <person name="Suarez C.E."/>
            <person name="Ueti M.W."/>
            <person name="Nene V.M."/>
            <person name="Mealey R.H."/>
            <person name="Knowles D.P."/>
            <person name="Brayton K.A."/>
        </authorList>
    </citation>
    <scope>NUCLEOTIDE SEQUENCE [LARGE SCALE GENOMIC DNA]</scope>
    <source>
        <strain evidence="6 7">WA</strain>
    </source>
</reference>
<dbReference type="CDD" id="cd05398">
    <property type="entry name" value="NT_ClassII-CCAase"/>
    <property type="match status" value="1"/>
</dbReference>
<name>L1LD94_THEEQ</name>
<proteinExistence type="inferred from homology"/>
<dbReference type="PANTHER" id="PTHR13734:SF5">
    <property type="entry name" value="CCA TRNA NUCLEOTIDYLTRANSFERASE, MITOCHONDRIAL"/>
    <property type="match status" value="1"/>
</dbReference>
<dbReference type="GO" id="GO:0005739">
    <property type="term" value="C:mitochondrion"/>
    <property type="evidence" value="ECO:0007669"/>
    <property type="project" value="UniProtKB-ARBA"/>
</dbReference>
<keyword evidence="6" id="KW-0548">Nucleotidyltransferase</keyword>
<dbReference type="PANTHER" id="PTHR13734">
    <property type="entry name" value="TRNA-NUCLEOTIDYLTRANSFERASE"/>
    <property type="match status" value="1"/>
</dbReference>
<dbReference type="Pfam" id="PF01743">
    <property type="entry name" value="PolyA_pol"/>
    <property type="match status" value="1"/>
</dbReference>
<dbReference type="SUPFAM" id="SSF81301">
    <property type="entry name" value="Nucleotidyltransferase"/>
    <property type="match status" value="1"/>
</dbReference>
<dbReference type="GeneID" id="15802908"/>
<keyword evidence="2 4" id="KW-0808">Transferase</keyword>
<dbReference type="InterPro" id="IPR043519">
    <property type="entry name" value="NT_sf"/>
</dbReference>
<evidence type="ECO:0000256" key="4">
    <source>
        <dbReference type="RuleBase" id="RU003953"/>
    </source>
</evidence>
<dbReference type="GO" id="GO:0052927">
    <property type="term" value="F:CC tRNA cytidylyltransferase activity"/>
    <property type="evidence" value="ECO:0007669"/>
    <property type="project" value="TreeGrafter"/>
</dbReference>
<protein>
    <submittedName>
        <fullName evidence="6">tRNA nucleotidyltransferase/polyA polymerase family member protein</fullName>
        <ecNumber evidence="6">2.7.7.72</ecNumber>
    </submittedName>
</protein>
<gene>
    <name evidence="6" type="ORF">BEWA_053560</name>
</gene>